<dbReference type="WBParaSite" id="PSAMB.scaffold1778size27905.g14851.t1">
    <property type="protein sequence ID" value="PSAMB.scaffold1778size27905.g14851.t1"/>
    <property type="gene ID" value="PSAMB.scaffold1778size27905.g14851"/>
</dbReference>
<evidence type="ECO:0000256" key="1">
    <source>
        <dbReference type="ARBA" id="ARBA00004123"/>
    </source>
</evidence>
<feature type="region of interest" description="Disordered" evidence="7">
    <location>
        <begin position="1"/>
        <end position="54"/>
    </location>
</feature>
<feature type="region of interest" description="Disordered" evidence="7">
    <location>
        <begin position="308"/>
        <end position="329"/>
    </location>
</feature>
<proteinExistence type="inferred from homology"/>
<dbReference type="PANTHER" id="PTHR13556">
    <property type="entry name" value="TRANSCRIPTIONAL ADAPTER 3-RELATED"/>
    <property type="match status" value="1"/>
</dbReference>
<evidence type="ECO:0000256" key="5">
    <source>
        <dbReference type="ARBA" id="ARBA00023242"/>
    </source>
</evidence>
<protein>
    <submittedName>
        <fullName evidence="9">Uncharacterized protein</fullName>
    </submittedName>
</protein>
<evidence type="ECO:0000256" key="7">
    <source>
        <dbReference type="SAM" id="MobiDB-lite"/>
    </source>
</evidence>
<keyword evidence="5" id="KW-0539">Nucleus</keyword>
<evidence type="ECO:0000256" key="2">
    <source>
        <dbReference type="ARBA" id="ARBA00005330"/>
    </source>
</evidence>
<dbReference type="AlphaFoldDB" id="A0A914VEE1"/>
<feature type="compositionally biased region" description="Basic residues" evidence="7">
    <location>
        <begin position="1"/>
        <end position="11"/>
    </location>
</feature>
<reference evidence="9" key="1">
    <citation type="submission" date="2022-11" db="UniProtKB">
        <authorList>
            <consortium name="WormBaseParasite"/>
        </authorList>
    </citation>
    <scope>IDENTIFICATION</scope>
</reference>
<feature type="coiled-coil region" evidence="6">
    <location>
        <begin position="409"/>
        <end position="472"/>
    </location>
</feature>
<keyword evidence="4" id="KW-0804">Transcription</keyword>
<dbReference type="GO" id="GO:0000124">
    <property type="term" value="C:SAGA complex"/>
    <property type="evidence" value="ECO:0007669"/>
    <property type="project" value="TreeGrafter"/>
</dbReference>
<feature type="region of interest" description="Disordered" evidence="7">
    <location>
        <begin position="240"/>
        <end position="285"/>
    </location>
</feature>
<evidence type="ECO:0000256" key="4">
    <source>
        <dbReference type="ARBA" id="ARBA00023163"/>
    </source>
</evidence>
<sequence>MKTKSRGKPTHSSKASAKGTAAKRKGGASPHRGGGADDQLAMPDLPDMAPFDDESHCPRFRVLISRDPDTDPATIDELDTVQHELEQMLLHNMDRQRKLTDQISFVTTGELPSTSAAAANRKDKEHRPMPVFQTRSDAVDKKSKQGVKPSANGKLRESFVDTIQNVAVPSTDRLGRRRVFFWPQNHMPDKFWQFVSEYCQSIDDEDISVVQQLIKECSEDRLSKLMRVPGLGKHYSLRRCEEESSKSLTPTKKPLKRRASGLDEEDGVIQNGKDSKKSKMANGDDQFRLGPLTERLVQALVDEQHGMDLSGSSGGDAKDLPEMNGVSSSPNKTLIKSLNLGNMAALERRIKKELELQGLLDDDDESDEQTTANGAPPEDEVTAELRLRQKELRELSESNRAKLQSLLNKCRQRQERQAIEEQLEEAENEILQLFSKFYSLVPKRKPCNKKERDALSDALKTRQELIKKLENMK</sequence>
<name>A0A914VEE1_9BILA</name>
<dbReference type="GO" id="GO:0006357">
    <property type="term" value="P:regulation of transcription by RNA polymerase II"/>
    <property type="evidence" value="ECO:0007669"/>
    <property type="project" value="TreeGrafter"/>
</dbReference>
<keyword evidence="8" id="KW-1185">Reference proteome</keyword>
<dbReference type="GO" id="GO:0003713">
    <property type="term" value="F:transcription coactivator activity"/>
    <property type="evidence" value="ECO:0007669"/>
    <property type="project" value="TreeGrafter"/>
</dbReference>
<dbReference type="Pfam" id="PF10198">
    <property type="entry name" value="Ada3"/>
    <property type="match status" value="1"/>
</dbReference>
<feature type="region of interest" description="Disordered" evidence="7">
    <location>
        <begin position="360"/>
        <end position="380"/>
    </location>
</feature>
<dbReference type="PANTHER" id="PTHR13556:SF2">
    <property type="entry name" value="TRANSCRIPTIONAL ADAPTER 3"/>
    <property type="match status" value="1"/>
</dbReference>
<evidence type="ECO:0000313" key="9">
    <source>
        <dbReference type="WBParaSite" id="PSAMB.scaffold1778size27905.g14851.t1"/>
    </source>
</evidence>
<evidence type="ECO:0000256" key="6">
    <source>
        <dbReference type="SAM" id="Coils"/>
    </source>
</evidence>
<accession>A0A914VEE1</accession>
<keyword evidence="6" id="KW-0175">Coiled coil</keyword>
<evidence type="ECO:0000256" key="3">
    <source>
        <dbReference type="ARBA" id="ARBA00023015"/>
    </source>
</evidence>
<organism evidence="8 9">
    <name type="scientific">Plectus sambesii</name>
    <dbReference type="NCBI Taxonomy" id="2011161"/>
    <lineage>
        <taxon>Eukaryota</taxon>
        <taxon>Metazoa</taxon>
        <taxon>Ecdysozoa</taxon>
        <taxon>Nematoda</taxon>
        <taxon>Chromadorea</taxon>
        <taxon>Plectida</taxon>
        <taxon>Plectina</taxon>
        <taxon>Plectoidea</taxon>
        <taxon>Plectidae</taxon>
        <taxon>Plectus</taxon>
    </lineage>
</organism>
<dbReference type="InterPro" id="IPR019340">
    <property type="entry name" value="Histone_AcTrfase_su3"/>
</dbReference>
<evidence type="ECO:0000313" key="8">
    <source>
        <dbReference type="Proteomes" id="UP000887566"/>
    </source>
</evidence>
<comment type="subcellular location">
    <subcellularLocation>
        <location evidence="1">Nucleus</location>
    </subcellularLocation>
</comment>
<dbReference type="GO" id="GO:0005634">
    <property type="term" value="C:nucleus"/>
    <property type="evidence" value="ECO:0007669"/>
    <property type="project" value="UniProtKB-SubCell"/>
</dbReference>
<dbReference type="Proteomes" id="UP000887566">
    <property type="component" value="Unplaced"/>
</dbReference>
<keyword evidence="3" id="KW-0805">Transcription regulation</keyword>
<comment type="similarity">
    <text evidence="2">Belongs to the NGG1 family.</text>
</comment>